<accession>A0A081NDY6</accession>
<protein>
    <submittedName>
        <fullName evidence="1">Uncharacterized protein</fullName>
    </submittedName>
</protein>
<proteinExistence type="predicted"/>
<keyword evidence="2" id="KW-1185">Reference proteome</keyword>
<organism evidence="1 2">
    <name type="scientific">Endozoicomonas numazuensis</name>
    <dbReference type="NCBI Taxonomy" id="1137799"/>
    <lineage>
        <taxon>Bacteria</taxon>
        <taxon>Pseudomonadati</taxon>
        <taxon>Pseudomonadota</taxon>
        <taxon>Gammaproteobacteria</taxon>
        <taxon>Oceanospirillales</taxon>
        <taxon>Endozoicomonadaceae</taxon>
        <taxon>Endozoicomonas</taxon>
    </lineage>
</organism>
<gene>
    <name evidence="1" type="ORF">GZ78_18240</name>
</gene>
<evidence type="ECO:0000313" key="2">
    <source>
        <dbReference type="Proteomes" id="UP000028073"/>
    </source>
</evidence>
<dbReference type="EMBL" id="JOKH01000004">
    <property type="protein sequence ID" value="KEQ16659.1"/>
    <property type="molecule type" value="Genomic_DNA"/>
</dbReference>
<dbReference type="Proteomes" id="UP000028073">
    <property type="component" value="Unassembled WGS sequence"/>
</dbReference>
<comment type="caution">
    <text evidence="1">The sequence shown here is derived from an EMBL/GenBank/DDBJ whole genome shotgun (WGS) entry which is preliminary data.</text>
</comment>
<sequence>MSVKIRPDIFACLLRYMILAARAKRLVPYNEIENACGLGHNMVGHYAGALGDFCIYNELPLLNALIVNTKECMPSHGFEGYIEEEGNHENWGQCVAACFSYFHQPIVRELQVKDFSGLTTLARDWFED</sequence>
<evidence type="ECO:0000313" key="1">
    <source>
        <dbReference type="EMBL" id="KEQ16659.1"/>
    </source>
</evidence>
<name>A0A081NDY6_9GAMM</name>
<reference evidence="1 2" key="1">
    <citation type="submission" date="2014-06" db="EMBL/GenBank/DDBJ databases">
        <title>Whole Genome Sequences of Three Symbiotic Endozoicomonas Bacteria.</title>
        <authorList>
            <person name="Neave M.J."/>
            <person name="Apprill A."/>
            <person name="Voolstra C.R."/>
        </authorList>
    </citation>
    <scope>NUCLEOTIDE SEQUENCE [LARGE SCALE GENOMIC DNA]</scope>
    <source>
        <strain evidence="1 2">DSM 25634</strain>
    </source>
</reference>
<dbReference type="RefSeq" id="WP_152558794.1">
    <property type="nucleotide sequence ID" value="NZ_JOKH01000004.1"/>
</dbReference>
<dbReference type="AlphaFoldDB" id="A0A081NDY6"/>
<dbReference type="OrthoDB" id="7063216at2"/>